<sequence length="1423" mass="150527">MFILCLASLASPSPPVSPPPLSADGSSCNTSLTDRVPARIAGLAEGNSLLLGVTPTSASSSVHTRHLQGLYPHAPLSSGSLAVHVQSKVYLSETVRVATNYPTSLFAVLRTAGVWVDRVRVRVAYQLRDSIGNALVSEPYAVQLRVALAGDSELFACDTSSTQSSVNGYLGHCSALAFNPSWFASPSDRVANVSVVLRDAGNTRDVAVAGLHELTVHAQPGWWDDRLRSATIGNGLTAPTSADDTAGVFITLPASPLHPGESFEVYMYVNTIALPLTTWRVRLYFSDTHLLYTSFVQNAQFNSASVSQTAGGVSWLATGVKSTATNANVTGSAIYLLRATLTVLAATPAGTYGGATLGLYPRATELISAVAFAQDVDGKVFDRRDGPQIAGELTIVTSTTSGIFAYSLSGTLPNLAPLTGASSVHAIKVFRVGSDDRLEEEASEVSDAICIADADAPSVFELVGCNVTLGPSQTTGSTQSSVSVAFTENGSTWNASVQFSVYRPRNVTVSLDQSELKRIVGLEGESIPRCSREGRTAYPYQRTGIRALADGLDATPLVSFATGDADVAGVSSSRYNIIEGREEGTTTAYLSLVPHHSAQISVTDAAISASELVVRVVTSVTWAQGWQPPPQYVYDGLVVVIAQVTNFMTAEGDSGFMYSRVVYSDGHEEDVGYDHAPSIEEMEVSSGSSGVELQEPSDEESLWQIGVAVGAVAECLPPVDVDWTVCGVRVATGSLPLHLNLPDPTGAVLTISEARLTVGTDDAVLEPLSIPWQSALRVLVNFSDGSTRDMSTDSRVEYTSTDDTCASIDFASNGLTITKRAVCTSVTIVATVRLGSFLFVVNDTRPVVYLSHIVLTFSGYPDVDENTNLNVTTLGLVPGLPSTYFHAAAKVHAYLTDSATQAYEVTSQCSFSSSAPSIVSLASSSSTRMRGVSAGISTISAFFGFQTASSPLTVIGEVLDAASLLTWDVPILSDNTLRVDESEASTVSLAYASGLKHPDLTSSTYDSWIDITSLVSFSSSLPDVIAVSSDGLLTLLGNHLGPVTLSASVSGALPAVSASVSRFANLRALPLDVDFGSLEGLQFSHTPGSASLDVPVHITPASGTTLKSFQITLGPLDTSYLNSAAGASFFDNLVFTGIVTQFDNPSSEVVLSASDTSSTVASQATLGTIRLNVLRSGVTLITGEITSMVVQDSNGVNSELQYVPVEAGQGYVLLNLGRRRLFATEPLSSARDVAKRIQQRRSRHRLQDCSPCVSRVWGDFNGDCQFLASDVLALSEFVLLRELFERGATDIDPLLTYLPLGGGDCEFLKHQANPSHDLMWHAGTNEADPRYGRPAITGLDTQHLLYATVKKHRFLASMDATCNASSVSSGVGEDIHIVVHLKGGDGQNSQGIDASATYTDVYFELRVFPAPEPFLFEVAQAEV</sequence>
<dbReference type="EMBL" id="JBGBPQ010000002">
    <property type="protein sequence ID" value="KAL1528137.1"/>
    <property type="molecule type" value="Genomic_DNA"/>
</dbReference>
<comment type="caution">
    <text evidence="1">The sequence shown here is derived from an EMBL/GenBank/DDBJ whole genome shotgun (WGS) entry which is preliminary data.</text>
</comment>
<dbReference type="Gene3D" id="2.60.40.1080">
    <property type="match status" value="2"/>
</dbReference>
<organism evidence="1 2">
    <name type="scientific">Prymnesium parvum</name>
    <name type="common">Toxic golden alga</name>
    <dbReference type="NCBI Taxonomy" id="97485"/>
    <lineage>
        <taxon>Eukaryota</taxon>
        <taxon>Haptista</taxon>
        <taxon>Haptophyta</taxon>
        <taxon>Prymnesiophyceae</taxon>
        <taxon>Prymnesiales</taxon>
        <taxon>Prymnesiaceae</taxon>
        <taxon>Prymnesium</taxon>
    </lineage>
</organism>
<accession>A0AB34K4R6</accession>
<gene>
    <name evidence="1" type="ORF">AB1Y20_009499</name>
</gene>
<name>A0AB34K4R6_PRYPA</name>
<evidence type="ECO:0000313" key="1">
    <source>
        <dbReference type="EMBL" id="KAL1528137.1"/>
    </source>
</evidence>
<keyword evidence="2" id="KW-1185">Reference proteome</keyword>
<reference evidence="1 2" key="1">
    <citation type="journal article" date="2024" name="Science">
        <title>Giant polyketide synthase enzymes in the biosynthesis of giant marine polyether toxins.</title>
        <authorList>
            <person name="Fallon T.R."/>
            <person name="Shende V.V."/>
            <person name="Wierzbicki I.H."/>
            <person name="Pendleton A.L."/>
            <person name="Watervoot N.F."/>
            <person name="Auber R.P."/>
            <person name="Gonzalez D.J."/>
            <person name="Wisecaver J.H."/>
            <person name="Moore B.S."/>
        </authorList>
    </citation>
    <scope>NUCLEOTIDE SEQUENCE [LARGE SCALE GENOMIC DNA]</scope>
    <source>
        <strain evidence="1 2">12B1</strain>
    </source>
</reference>
<dbReference type="Proteomes" id="UP001515480">
    <property type="component" value="Unassembled WGS sequence"/>
</dbReference>
<proteinExistence type="predicted"/>
<evidence type="ECO:0000313" key="2">
    <source>
        <dbReference type="Proteomes" id="UP001515480"/>
    </source>
</evidence>
<protein>
    <submittedName>
        <fullName evidence="1">Uncharacterized protein</fullName>
    </submittedName>
</protein>